<dbReference type="SUPFAM" id="SSF50729">
    <property type="entry name" value="PH domain-like"/>
    <property type="match status" value="1"/>
</dbReference>
<dbReference type="Pfam" id="PF00169">
    <property type="entry name" value="PH"/>
    <property type="match status" value="1"/>
</dbReference>
<dbReference type="PANTHER" id="PTHR16160:SF13">
    <property type="entry name" value="FERMITIN 2-RELATED"/>
    <property type="match status" value="1"/>
</dbReference>
<dbReference type="InterPro" id="IPR001849">
    <property type="entry name" value="PH_domain"/>
</dbReference>
<dbReference type="OrthoDB" id="10057618at2759"/>
<dbReference type="InterPro" id="IPR019748">
    <property type="entry name" value="FERM_central"/>
</dbReference>
<evidence type="ECO:0000313" key="3">
    <source>
        <dbReference type="EMBL" id="RNA35304.1"/>
    </source>
</evidence>
<dbReference type="InterPro" id="IPR035963">
    <property type="entry name" value="FERM_2"/>
</dbReference>
<dbReference type="InterPro" id="IPR019749">
    <property type="entry name" value="Band_41_domain"/>
</dbReference>
<organism evidence="3 4">
    <name type="scientific">Brachionus plicatilis</name>
    <name type="common">Marine rotifer</name>
    <name type="synonym">Brachionus muelleri</name>
    <dbReference type="NCBI Taxonomy" id="10195"/>
    <lineage>
        <taxon>Eukaryota</taxon>
        <taxon>Metazoa</taxon>
        <taxon>Spiralia</taxon>
        <taxon>Gnathifera</taxon>
        <taxon>Rotifera</taxon>
        <taxon>Eurotatoria</taxon>
        <taxon>Monogononta</taxon>
        <taxon>Pseudotrocha</taxon>
        <taxon>Ploima</taxon>
        <taxon>Brachionidae</taxon>
        <taxon>Brachionus</taxon>
    </lineage>
</organism>
<dbReference type="Gene3D" id="3.10.20.90">
    <property type="entry name" value="Phosphatidylinositol 3-kinase Catalytic Subunit, Chain A, domain 1"/>
    <property type="match status" value="2"/>
</dbReference>
<dbReference type="GO" id="GO:0007160">
    <property type="term" value="P:cell-matrix adhesion"/>
    <property type="evidence" value="ECO:0007669"/>
    <property type="project" value="TreeGrafter"/>
</dbReference>
<dbReference type="SUPFAM" id="SSF47031">
    <property type="entry name" value="Second domain of FERM"/>
    <property type="match status" value="1"/>
</dbReference>
<feature type="compositionally biased region" description="Polar residues" evidence="1">
    <location>
        <begin position="157"/>
        <end position="177"/>
    </location>
</feature>
<feature type="domain" description="PH" evidence="2">
    <location>
        <begin position="400"/>
        <end position="504"/>
    </location>
</feature>
<dbReference type="InterPro" id="IPR040790">
    <property type="entry name" value="Kindlin_2_N"/>
</dbReference>
<gene>
    <name evidence="3" type="ORF">BpHYR1_045994</name>
</gene>
<accession>A0A3M7SHF7</accession>
<evidence type="ECO:0000256" key="1">
    <source>
        <dbReference type="SAM" id="MobiDB-lite"/>
    </source>
</evidence>
<dbReference type="Pfam" id="PF18124">
    <property type="entry name" value="Kindlin_2_N"/>
    <property type="match status" value="1"/>
</dbReference>
<dbReference type="SMART" id="SM00233">
    <property type="entry name" value="PH"/>
    <property type="match status" value="1"/>
</dbReference>
<dbReference type="GO" id="GO:0030055">
    <property type="term" value="C:cell-substrate junction"/>
    <property type="evidence" value="ECO:0007669"/>
    <property type="project" value="TreeGrafter"/>
</dbReference>
<keyword evidence="4" id="KW-1185">Reference proteome</keyword>
<sequence>MLPAKTPGWELRVTVTEFDVVEQSLLVTGETHIGGVIVQLIDKLSSIRNDWSDFALWWPDKSKWLNKNKLTLDQYGVQADALLHFTRIHKYVRVSLPDLQVVDLSVDFSASVFHVTKQVCKELGMRHAEEMSLLKCSNQSRGKVNRKMDEVAKSKETGSISSGTSTLNCSNNSSFTRNKSRDQREKSLSLSGNDSFGHSDVDLVSLSYSPIICAHDYLINNTARYKSIFDKTKVNSRWLDSSKSLMEQNIKENDIVFLKFKYFAFFDLNLKNDVIRINQIYEQAKWTILTEEIDCTEQELINFAASQLQIQLQTRTLNGKSPGELNRFSSHDSTLSKTTFYPNNPLLIEDAEYSKAKENADLVNEEDDIDTALSKLEQSLDIVDSAKVPQEPNRTVQSSNQLQETLLLMKQQKYTFKKFRPFYFILDDNHYLSYFKSKQEASGKPLDKIGLKCCEVVPDVNLSHRRFGITLRVPSPEGVNELFIRCETEQSYANWMSAFKLASKGKPLSDLSYSLEIKSILNLLNMQQTKNFKSSSAHLDTINNSISQINNAKSDPNEVQATNLLPIRIVKKFKLKQVFENILKTF</sequence>
<dbReference type="PANTHER" id="PTHR16160">
    <property type="entry name" value="FERMITIN 2-RELATED"/>
    <property type="match status" value="1"/>
</dbReference>
<dbReference type="GO" id="GO:0007229">
    <property type="term" value="P:integrin-mediated signaling pathway"/>
    <property type="evidence" value="ECO:0007669"/>
    <property type="project" value="InterPro"/>
</dbReference>
<dbReference type="Pfam" id="PF00373">
    <property type="entry name" value="FERM_M"/>
    <property type="match status" value="1"/>
</dbReference>
<evidence type="ECO:0000259" key="2">
    <source>
        <dbReference type="PROSITE" id="PS50003"/>
    </source>
</evidence>
<protein>
    <submittedName>
        <fullName evidence="3">Fermitin family 1</fullName>
    </submittedName>
</protein>
<reference evidence="3 4" key="1">
    <citation type="journal article" date="2018" name="Sci. Rep.">
        <title>Genomic signatures of local adaptation to the degree of environmental predictability in rotifers.</title>
        <authorList>
            <person name="Franch-Gras L."/>
            <person name="Hahn C."/>
            <person name="Garcia-Roger E.M."/>
            <person name="Carmona M.J."/>
            <person name="Serra M."/>
            <person name="Gomez A."/>
        </authorList>
    </citation>
    <scope>NUCLEOTIDE SEQUENCE [LARGE SCALE GENOMIC DNA]</scope>
    <source>
        <strain evidence="3">HYR1</strain>
    </source>
</reference>
<dbReference type="EMBL" id="REGN01001343">
    <property type="protein sequence ID" value="RNA35304.1"/>
    <property type="molecule type" value="Genomic_DNA"/>
</dbReference>
<dbReference type="STRING" id="10195.A0A3M7SHF7"/>
<name>A0A3M7SHF7_BRAPC</name>
<feature type="region of interest" description="Disordered" evidence="1">
    <location>
        <begin position="145"/>
        <end position="191"/>
    </location>
</feature>
<dbReference type="AlphaFoldDB" id="A0A3M7SHF7"/>
<dbReference type="SMART" id="SM00295">
    <property type="entry name" value="B41"/>
    <property type="match status" value="1"/>
</dbReference>
<dbReference type="Gene3D" id="2.30.29.30">
    <property type="entry name" value="Pleckstrin-homology domain (PH domain)/Phosphotyrosine-binding domain (PTB)"/>
    <property type="match status" value="1"/>
</dbReference>
<comment type="caution">
    <text evidence="3">The sequence shown here is derived from an EMBL/GenBank/DDBJ whole genome shotgun (WGS) entry which is preliminary data.</text>
</comment>
<dbReference type="InterPro" id="IPR011993">
    <property type="entry name" value="PH-like_dom_sf"/>
</dbReference>
<evidence type="ECO:0000313" key="4">
    <source>
        <dbReference type="Proteomes" id="UP000276133"/>
    </source>
</evidence>
<proteinExistence type="predicted"/>
<dbReference type="Proteomes" id="UP000276133">
    <property type="component" value="Unassembled WGS sequence"/>
</dbReference>
<dbReference type="Gene3D" id="1.20.80.10">
    <property type="match status" value="1"/>
</dbReference>
<dbReference type="InterPro" id="IPR037843">
    <property type="entry name" value="Kindlin/fermitin"/>
</dbReference>
<dbReference type="CDD" id="cd17095">
    <property type="entry name" value="FERM_F0_kindlins"/>
    <property type="match status" value="1"/>
</dbReference>
<dbReference type="PROSITE" id="PS50003">
    <property type="entry name" value="PH_DOMAIN"/>
    <property type="match status" value="1"/>
</dbReference>
<dbReference type="GO" id="GO:0005178">
    <property type="term" value="F:integrin binding"/>
    <property type="evidence" value="ECO:0007669"/>
    <property type="project" value="TreeGrafter"/>
</dbReference>
<dbReference type="InterPro" id="IPR014352">
    <property type="entry name" value="FERM/acyl-CoA-bd_prot_sf"/>
</dbReference>
<feature type="compositionally biased region" description="Basic and acidic residues" evidence="1">
    <location>
        <begin position="146"/>
        <end position="156"/>
    </location>
</feature>